<dbReference type="EMBL" id="JACXAI010000015">
    <property type="protein sequence ID" value="MBD1381066.1"/>
    <property type="molecule type" value="Genomic_DNA"/>
</dbReference>
<evidence type="ECO:0000313" key="2">
    <source>
        <dbReference type="Proteomes" id="UP000626844"/>
    </source>
</evidence>
<sequence>MANLSEAKTQHILSALKQIEYGSLLITVHDGEITQIDRTEKNRFLKTKVSQSKRKANGIG</sequence>
<reference evidence="1" key="1">
    <citation type="submission" date="2020-09" db="EMBL/GenBank/DDBJ databases">
        <title>A novel bacterium of genus Bacillus, isolated from South China Sea.</title>
        <authorList>
            <person name="Huang H."/>
            <person name="Mo K."/>
            <person name="Hu Y."/>
        </authorList>
    </citation>
    <scope>NUCLEOTIDE SEQUENCE</scope>
    <source>
        <strain evidence="1">IB182487</strain>
    </source>
</reference>
<protein>
    <submittedName>
        <fullName evidence="1">YezD family protein</fullName>
    </submittedName>
</protein>
<dbReference type="AlphaFoldDB" id="A0A926NNI7"/>
<accession>A0A926NNI7</accession>
<dbReference type="Proteomes" id="UP000626844">
    <property type="component" value="Unassembled WGS sequence"/>
</dbReference>
<organism evidence="1 2">
    <name type="scientific">Metabacillus arenae</name>
    <dbReference type="NCBI Taxonomy" id="2771434"/>
    <lineage>
        <taxon>Bacteria</taxon>
        <taxon>Bacillati</taxon>
        <taxon>Bacillota</taxon>
        <taxon>Bacilli</taxon>
        <taxon>Bacillales</taxon>
        <taxon>Bacillaceae</taxon>
        <taxon>Metabacillus</taxon>
    </lineage>
</organism>
<dbReference type="Pfam" id="PF10055">
    <property type="entry name" value="DUF2292"/>
    <property type="match status" value="1"/>
</dbReference>
<proteinExistence type="predicted"/>
<dbReference type="RefSeq" id="WP_191158664.1">
    <property type="nucleotide sequence ID" value="NZ_JACXAI010000015.1"/>
</dbReference>
<evidence type="ECO:0000313" key="1">
    <source>
        <dbReference type="EMBL" id="MBD1381066.1"/>
    </source>
</evidence>
<keyword evidence="2" id="KW-1185">Reference proteome</keyword>
<gene>
    <name evidence="1" type="ORF">IC621_12560</name>
</gene>
<dbReference type="InterPro" id="IPR018743">
    <property type="entry name" value="DUF2292"/>
</dbReference>
<name>A0A926NNI7_9BACI</name>
<comment type="caution">
    <text evidence="1">The sequence shown here is derived from an EMBL/GenBank/DDBJ whole genome shotgun (WGS) entry which is preliminary data.</text>
</comment>